<comment type="caution">
    <text evidence="1">The sequence shown here is derived from an EMBL/GenBank/DDBJ whole genome shotgun (WGS) entry which is preliminary data.</text>
</comment>
<accession>A0A9K3HDA0</accession>
<sequence length="58" mass="6874">MSWHILWLTQRAGSKLYNQLGQSGETSNILYTGITLRHKKMTLRRRKFYLILLLSIHS</sequence>
<gene>
    <name evidence="1" type="ORF">HanXRQr2_Chr12g0526781</name>
</gene>
<evidence type="ECO:0000313" key="1">
    <source>
        <dbReference type="EMBL" id="KAF5776667.1"/>
    </source>
</evidence>
<name>A0A9K3HDA0_HELAN</name>
<dbReference type="Proteomes" id="UP000215914">
    <property type="component" value="Unassembled WGS sequence"/>
</dbReference>
<evidence type="ECO:0000313" key="2">
    <source>
        <dbReference type="Proteomes" id="UP000215914"/>
    </source>
</evidence>
<dbReference type="EMBL" id="MNCJ02000327">
    <property type="protein sequence ID" value="KAF5776667.1"/>
    <property type="molecule type" value="Genomic_DNA"/>
</dbReference>
<protein>
    <submittedName>
        <fullName evidence="1">Uncharacterized protein</fullName>
    </submittedName>
</protein>
<proteinExistence type="predicted"/>
<organism evidence="1 2">
    <name type="scientific">Helianthus annuus</name>
    <name type="common">Common sunflower</name>
    <dbReference type="NCBI Taxonomy" id="4232"/>
    <lineage>
        <taxon>Eukaryota</taxon>
        <taxon>Viridiplantae</taxon>
        <taxon>Streptophyta</taxon>
        <taxon>Embryophyta</taxon>
        <taxon>Tracheophyta</taxon>
        <taxon>Spermatophyta</taxon>
        <taxon>Magnoliopsida</taxon>
        <taxon>eudicotyledons</taxon>
        <taxon>Gunneridae</taxon>
        <taxon>Pentapetalae</taxon>
        <taxon>asterids</taxon>
        <taxon>campanulids</taxon>
        <taxon>Asterales</taxon>
        <taxon>Asteraceae</taxon>
        <taxon>Asteroideae</taxon>
        <taxon>Heliantheae alliance</taxon>
        <taxon>Heliantheae</taxon>
        <taxon>Helianthus</taxon>
    </lineage>
</organism>
<reference evidence="1" key="1">
    <citation type="journal article" date="2017" name="Nature">
        <title>The sunflower genome provides insights into oil metabolism, flowering and Asterid evolution.</title>
        <authorList>
            <person name="Badouin H."/>
            <person name="Gouzy J."/>
            <person name="Grassa C.J."/>
            <person name="Murat F."/>
            <person name="Staton S.E."/>
            <person name="Cottret L."/>
            <person name="Lelandais-Briere C."/>
            <person name="Owens G.L."/>
            <person name="Carrere S."/>
            <person name="Mayjonade B."/>
            <person name="Legrand L."/>
            <person name="Gill N."/>
            <person name="Kane N.C."/>
            <person name="Bowers J.E."/>
            <person name="Hubner S."/>
            <person name="Bellec A."/>
            <person name="Berard A."/>
            <person name="Berges H."/>
            <person name="Blanchet N."/>
            <person name="Boniface M.C."/>
            <person name="Brunel D."/>
            <person name="Catrice O."/>
            <person name="Chaidir N."/>
            <person name="Claudel C."/>
            <person name="Donnadieu C."/>
            <person name="Faraut T."/>
            <person name="Fievet G."/>
            <person name="Helmstetter N."/>
            <person name="King M."/>
            <person name="Knapp S.J."/>
            <person name="Lai Z."/>
            <person name="Le Paslier M.C."/>
            <person name="Lippi Y."/>
            <person name="Lorenzon L."/>
            <person name="Mandel J.R."/>
            <person name="Marage G."/>
            <person name="Marchand G."/>
            <person name="Marquand E."/>
            <person name="Bret-Mestries E."/>
            <person name="Morien E."/>
            <person name="Nambeesan S."/>
            <person name="Nguyen T."/>
            <person name="Pegot-Espagnet P."/>
            <person name="Pouilly N."/>
            <person name="Raftis F."/>
            <person name="Sallet E."/>
            <person name="Schiex T."/>
            <person name="Thomas J."/>
            <person name="Vandecasteele C."/>
            <person name="Vares D."/>
            <person name="Vear F."/>
            <person name="Vautrin S."/>
            <person name="Crespi M."/>
            <person name="Mangin B."/>
            <person name="Burke J.M."/>
            <person name="Salse J."/>
            <person name="Munos S."/>
            <person name="Vincourt P."/>
            <person name="Rieseberg L.H."/>
            <person name="Langlade N.B."/>
        </authorList>
    </citation>
    <scope>NUCLEOTIDE SEQUENCE</scope>
    <source>
        <tissue evidence="1">Leaves</tissue>
    </source>
</reference>
<reference evidence="1" key="2">
    <citation type="submission" date="2020-06" db="EMBL/GenBank/DDBJ databases">
        <title>Helianthus annuus Genome sequencing and assembly Release 2.</title>
        <authorList>
            <person name="Gouzy J."/>
            <person name="Langlade N."/>
            <person name="Munos S."/>
        </authorList>
    </citation>
    <scope>NUCLEOTIDE SEQUENCE</scope>
    <source>
        <tissue evidence="1">Leaves</tissue>
    </source>
</reference>
<keyword evidence="2" id="KW-1185">Reference proteome</keyword>
<dbReference type="Gramene" id="mRNA:HanXRQr2_Chr12g0526781">
    <property type="protein sequence ID" value="mRNA:HanXRQr2_Chr12g0526781"/>
    <property type="gene ID" value="HanXRQr2_Chr12g0526781"/>
</dbReference>
<dbReference type="AlphaFoldDB" id="A0A9K3HDA0"/>